<dbReference type="RefSeq" id="WP_147055325.1">
    <property type="nucleotide sequence ID" value="NZ_CP042437.1"/>
</dbReference>
<evidence type="ECO:0000313" key="9">
    <source>
        <dbReference type="EMBL" id="QEC77539.1"/>
    </source>
</evidence>
<reference evidence="9 10" key="1">
    <citation type="journal article" date="2013" name="J. Microbiol.">
        <title>Mucilaginibacter ginsenosidivorax sp. nov., with ginsenoside converting activity isolated from sediment.</title>
        <authorList>
            <person name="Kim J.K."/>
            <person name="Choi T.E."/>
            <person name="Liu Q.M."/>
            <person name="Park H.Y."/>
            <person name="Yi T.H."/>
            <person name="Yoon M.H."/>
            <person name="Kim S.C."/>
            <person name="Im W.T."/>
        </authorList>
    </citation>
    <scope>NUCLEOTIDE SEQUENCE [LARGE SCALE GENOMIC DNA]</scope>
    <source>
        <strain evidence="9 10">KHI28</strain>
    </source>
</reference>
<dbReference type="GO" id="GO:0030596">
    <property type="term" value="F:alpha-L-rhamnosidase activity"/>
    <property type="evidence" value="ECO:0007669"/>
    <property type="project" value="UniProtKB-EC"/>
</dbReference>
<evidence type="ECO:0000256" key="2">
    <source>
        <dbReference type="ARBA" id="ARBA00012652"/>
    </source>
</evidence>
<dbReference type="EC" id="3.2.1.40" evidence="2"/>
<keyword evidence="3" id="KW-0378">Hydrolase</keyword>
<dbReference type="Pfam" id="PF17389">
    <property type="entry name" value="Bac_rhamnosid6H"/>
    <property type="match status" value="1"/>
</dbReference>
<dbReference type="GO" id="GO:0005975">
    <property type="term" value="P:carbohydrate metabolic process"/>
    <property type="evidence" value="ECO:0007669"/>
    <property type="project" value="InterPro"/>
</dbReference>
<dbReference type="InterPro" id="IPR035396">
    <property type="entry name" value="Bac_rhamnosid6H"/>
</dbReference>
<dbReference type="Proteomes" id="UP000321362">
    <property type="component" value="Chromosome"/>
</dbReference>
<dbReference type="Pfam" id="PF08531">
    <property type="entry name" value="Bac_rhamnosid_N"/>
    <property type="match status" value="1"/>
</dbReference>
<proteinExistence type="predicted"/>
<name>A0A5B8W232_9SPHI</name>
<dbReference type="InterPro" id="IPR012341">
    <property type="entry name" value="6hp_glycosidase-like_sf"/>
</dbReference>
<dbReference type="PIRSF" id="PIRSF010631">
    <property type="entry name" value="A-rhamnsds"/>
    <property type="match status" value="1"/>
</dbReference>
<dbReference type="EMBL" id="CP042437">
    <property type="protein sequence ID" value="QEC77539.1"/>
    <property type="molecule type" value="Genomic_DNA"/>
</dbReference>
<dbReference type="InterPro" id="IPR035398">
    <property type="entry name" value="Bac_rhamnosid_C"/>
</dbReference>
<dbReference type="Pfam" id="PF05592">
    <property type="entry name" value="Bac_rhamnosid"/>
    <property type="match status" value="1"/>
</dbReference>
<evidence type="ECO:0000313" key="10">
    <source>
        <dbReference type="Proteomes" id="UP000321362"/>
    </source>
</evidence>
<dbReference type="InterPro" id="IPR013783">
    <property type="entry name" value="Ig-like_fold"/>
</dbReference>
<dbReference type="Gene3D" id="2.60.40.10">
    <property type="entry name" value="Immunoglobulins"/>
    <property type="match status" value="1"/>
</dbReference>
<evidence type="ECO:0000259" key="5">
    <source>
        <dbReference type="Pfam" id="PF05592"/>
    </source>
</evidence>
<dbReference type="OrthoDB" id="9766741at2"/>
<dbReference type="InterPro" id="IPR008902">
    <property type="entry name" value="Rhamnosid_concanavalin"/>
</dbReference>
<dbReference type="PANTHER" id="PTHR33307:SF11">
    <property type="entry name" value="ALPHA-L-RHAMNOSIDASE"/>
    <property type="match status" value="1"/>
</dbReference>
<feature type="domain" description="Bacterial alpha-L-rhamnosidase N-terminal" evidence="6">
    <location>
        <begin position="189"/>
        <end position="355"/>
    </location>
</feature>
<evidence type="ECO:0000256" key="3">
    <source>
        <dbReference type="ARBA" id="ARBA00022801"/>
    </source>
</evidence>
<dbReference type="SUPFAM" id="SSF48208">
    <property type="entry name" value="Six-hairpin glycosidases"/>
    <property type="match status" value="1"/>
</dbReference>
<evidence type="ECO:0000259" key="6">
    <source>
        <dbReference type="Pfam" id="PF08531"/>
    </source>
</evidence>
<evidence type="ECO:0000259" key="8">
    <source>
        <dbReference type="Pfam" id="PF17390"/>
    </source>
</evidence>
<dbReference type="AlphaFoldDB" id="A0A5B8W232"/>
<dbReference type="Gene3D" id="2.60.420.10">
    <property type="entry name" value="Maltose phosphorylase, domain 3"/>
    <property type="match status" value="1"/>
</dbReference>
<feature type="domain" description="Alpha-L-rhamnosidase six-hairpin glycosidase" evidence="7">
    <location>
        <begin position="479"/>
        <end position="810"/>
    </location>
</feature>
<feature type="domain" description="Alpha-L-rhamnosidase concanavalin-like" evidence="5">
    <location>
        <begin position="367"/>
        <end position="454"/>
    </location>
</feature>
<gene>
    <name evidence="9" type="ORF">FSB76_16905</name>
</gene>
<feature type="domain" description="Alpha-L-rhamnosidase C-terminal" evidence="8">
    <location>
        <begin position="814"/>
        <end position="890"/>
    </location>
</feature>
<dbReference type="Gene3D" id="1.50.10.10">
    <property type="match status" value="1"/>
</dbReference>
<comment type="catalytic activity">
    <reaction evidence="1">
        <text>Hydrolysis of terminal non-reducing alpha-L-rhamnose residues in alpha-L-rhamnosides.</text>
        <dbReference type="EC" id="3.2.1.40"/>
    </reaction>
</comment>
<evidence type="ECO:0000256" key="4">
    <source>
        <dbReference type="SAM" id="SignalP"/>
    </source>
</evidence>
<dbReference type="Gene3D" id="2.60.120.260">
    <property type="entry name" value="Galactose-binding domain-like"/>
    <property type="match status" value="2"/>
</dbReference>
<dbReference type="InterPro" id="IPR013737">
    <property type="entry name" value="Bac_rhamnosid_N"/>
</dbReference>
<dbReference type="InterPro" id="IPR008928">
    <property type="entry name" value="6-hairpin_glycosidase_sf"/>
</dbReference>
<feature type="chain" id="PRO_5022954641" description="alpha-L-rhamnosidase" evidence="4">
    <location>
        <begin position="24"/>
        <end position="925"/>
    </location>
</feature>
<dbReference type="InterPro" id="IPR016007">
    <property type="entry name" value="Alpha_rhamnosid"/>
</dbReference>
<dbReference type="PANTHER" id="PTHR33307">
    <property type="entry name" value="ALPHA-RHAMNOSIDASE (EUROFUNG)"/>
    <property type="match status" value="1"/>
</dbReference>
<sequence length="925" mass="103025">MILSVKNIGVCGLLLLASLKISAQIAVSALRCEYRDTPVGINTPNPQLSWLLLSNAQNVNQTAYRILVADDPLLLQKNDGNIWDTKKTMSDQSIQVIFTGKKLIAAKVYYWKLMVWDNHGKPSAWSKPSQWQMGLLTADDWKGAKWIAYENIPDSLRLVPAIANTGDSRWNKGKDILPILRKEINIKREIKKATIFIIGLGQFELSINGKKVGDHFLDPGWTQYDKHALYVSFDITKNLVKGDNAFGVMLGNGFYYIPGERYHKLKGAYGYPKMICRTLIEYKDGTTQNMVSDESWKAAPGPVTFSSIYGGEDYNATLYNKGWDKAGFNDTQFRKAVVVSGPPILEAQAAEPLKIFDQFTVKKITHPKPGVWVYDMGQNASAIPQIMVKGKRGAVVKITPAELLDDKGLVMQAPVGSPVYFNYTLSGQGTEVWHPQFMYYGFRYVQVEGAVPADQAESSALPAIVEIKSLHTRNSAATIGSFSCSNELFNKIFKLIDWAIKSNTASVFTDCPHREKLGWLEEAHLVGSSIHYNYDIATLCRKVIKDMINAQTKDGLIPDIAPEFVQFDGGFRDSPEWGSNGIILPYYVYQWYGDKQILNESYDMMTHYVAYLEKKSKGHILYFGLGDWYDIGPGDLGPSQLTPAGITSTAIYYYDLTLLSKIARILNKPEDEQKYTALGAEVRASYNKTFFNTQTSQYGTGSQAANAMSVYMGLVNPQDKNKVVANLVQDIRNHNNGITAGDIGYRYLLRVLDDAGRSDVIFDMNNRSDVPGYGYQIAQGATSLTESWQGNRISSNNHFMLGHLMEWFYSGLGGIRADTGSIGFRHIIIRPETVGDVSEVKVNYQSPYGNISNEWKKTPAVFYMNTTIPVNANAIIYLPAKKNSLIREGGKSITINKNIKLLGFKNGKALIKAGSGKYSFTVAGK</sequence>
<protein>
    <recommendedName>
        <fullName evidence="2">alpha-L-rhamnosidase</fullName>
        <ecNumber evidence="2">3.2.1.40</ecNumber>
    </recommendedName>
</protein>
<evidence type="ECO:0000256" key="1">
    <source>
        <dbReference type="ARBA" id="ARBA00001445"/>
    </source>
</evidence>
<keyword evidence="10" id="KW-1185">Reference proteome</keyword>
<evidence type="ECO:0000259" key="7">
    <source>
        <dbReference type="Pfam" id="PF17389"/>
    </source>
</evidence>
<keyword evidence="4" id="KW-0732">Signal</keyword>
<dbReference type="Pfam" id="PF25788">
    <property type="entry name" value="Ig_Rha78A_N"/>
    <property type="match status" value="1"/>
</dbReference>
<feature type="signal peptide" evidence="4">
    <location>
        <begin position="1"/>
        <end position="23"/>
    </location>
</feature>
<dbReference type="Pfam" id="PF17390">
    <property type="entry name" value="Bac_rhamnosid_C"/>
    <property type="match status" value="1"/>
</dbReference>
<dbReference type="KEGG" id="mgk:FSB76_16905"/>
<accession>A0A5B8W232</accession>
<organism evidence="9 10">
    <name type="scientific">Mucilaginibacter ginsenosidivorax</name>
    <dbReference type="NCBI Taxonomy" id="862126"/>
    <lineage>
        <taxon>Bacteria</taxon>
        <taxon>Pseudomonadati</taxon>
        <taxon>Bacteroidota</taxon>
        <taxon>Sphingobacteriia</taxon>
        <taxon>Sphingobacteriales</taxon>
        <taxon>Sphingobacteriaceae</taxon>
        <taxon>Mucilaginibacter</taxon>
    </lineage>
</organism>